<organism evidence="1 2">
    <name type="scientific">Chryseobacterium taichungense</name>
    <dbReference type="NCBI Taxonomy" id="295069"/>
    <lineage>
        <taxon>Bacteria</taxon>
        <taxon>Pseudomonadati</taxon>
        <taxon>Bacteroidota</taxon>
        <taxon>Flavobacteriia</taxon>
        <taxon>Flavobacteriales</taxon>
        <taxon>Weeksellaceae</taxon>
        <taxon>Chryseobacterium group</taxon>
        <taxon>Chryseobacterium</taxon>
    </lineage>
</organism>
<gene>
    <name evidence="1" type="ORF">SAMN05421856_1055</name>
</gene>
<evidence type="ECO:0000313" key="1">
    <source>
        <dbReference type="EMBL" id="SEM63960.1"/>
    </source>
</evidence>
<dbReference type="EMBL" id="FOBV01000005">
    <property type="protein sequence ID" value="SEM63960.1"/>
    <property type="molecule type" value="Genomic_DNA"/>
</dbReference>
<sequence>MKVAVAAFLFAKRNVNIDHKKSPEKFRAQIYLN</sequence>
<dbReference type="AlphaFoldDB" id="A0A1H7ZZR4"/>
<evidence type="ECO:0000313" key="2">
    <source>
        <dbReference type="Proteomes" id="UP000199450"/>
    </source>
</evidence>
<reference evidence="2" key="1">
    <citation type="submission" date="2016-10" db="EMBL/GenBank/DDBJ databases">
        <authorList>
            <person name="Varghese N."/>
            <person name="Submissions S."/>
        </authorList>
    </citation>
    <scope>NUCLEOTIDE SEQUENCE [LARGE SCALE GENOMIC DNA]</scope>
    <source>
        <strain evidence="2">DSM 17453</strain>
    </source>
</reference>
<protein>
    <submittedName>
        <fullName evidence="1">Uncharacterized protein</fullName>
    </submittedName>
</protein>
<keyword evidence="2" id="KW-1185">Reference proteome</keyword>
<accession>A0A1H7ZZR4</accession>
<dbReference type="Proteomes" id="UP000199450">
    <property type="component" value="Unassembled WGS sequence"/>
</dbReference>
<proteinExistence type="predicted"/>
<name>A0A1H7ZZR4_9FLAO</name>